<dbReference type="PANTHER" id="PTHR19328">
    <property type="entry name" value="HEDGEHOG-INTERACTING PROTEIN"/>
    <property type="match status" value="1"/>
</dbReference>
<evidence type="ECO:0000313" key="3">
    <source>
        <dbReference type="Proteomes" id="UP000887567"/>
    </source>
</evidence>
<dbReference type="GeneID" id="110242857"/>
<organism evidence="2 3">
    <name type="scientific">Exaiptasia diaphana</name>
    <name type="common">Tropical sea anemone</name>
    <name type="synonym">Aiptasia pulchella</name>
    <dbReference type="NCBI Taxonomy" id="2652724"/>
    <lineage>
        <taxon>Eukaryota</taxon>
        <taxon>Metazoa</taxon>
        <taxon>Cnidaria</taxon>
        <taxon>Anthozoa</taxon>
        <taxon>Hexacorallia</taxon>
        <taxon>Actiniaria</taxon>
        <taxon>Aiptasiidae</taxon>
        <taxon>Exaiptasia</taxon>
    </lineage>
</organism>
<proteinExistence type="predicted"/>
<dbReference type="PANTHER" id="PTHR19328:SF75">
    <property type="entry name" value="ALDOSE SUGAR DEHYDROGENASE YLII"/>
    <property type="match status" value="1"/>
</dbReference>
<reference evidence="2" key="1">
    <citation type="submission" date="2022-11" db="UniProtKB">
        <authorList>
            <consortium name="EnsemblMetazoa"/>
        </authorList>
    </citation>
    <scope>IDENTIFICATION</scope>
</reference>
<evidence type="ECO:0000259" key="1">
    <source>
        <dbReference type="Pfam" id="PF07995"/>
    </source>
</evidence>
<dbReference type="KEGG" id="epa:110242857"/>
<dbReference type="Pfam" id="PF07995">
    <property type="entry name" value="GSDH"/>
    <property type="match status" value="1"/>
</dbReference>
<dbReference type="RefSeq" id="XP_020904562.1">
    <property type="nucleotide sequence ID" value="XM_021048903.1"/>
</dbReference>
<dbReference type="InterPro" id="IPR011042">
    <property type="entry name" value="6-blade_b-propeller_TolB-like"/>
</dbReference>
<dbReference type="OrthoDB" id="10266706at2759"/>
<sequence length="331" mass="35786">MGSGFEGGIKSIAFHPDYDTNGFFFVHYSDTSDASVVARYTVSKDPDVADPASGVILITVAQTTTIHRGGQIQFGPDGYLYIGYGDGGPQTDTNCNSQTGDRFQGKMLRIDVDQNVSTPPHYGIPGDNPFGGKGEPPAEVWALGLRQPWRFSFDRLTGDLYIADVGQHTREEIDFQPASSSGGENYGWRIMEGTTCHDPDPIDPSCPAQTASCDDPSYTLPILEYATGVDGNCSITGGYVYRGPNISMLTGRYLYGDWCSGRLWAADNSGGPWTTEELDISLTNIVTFGEDQNGELYLANGSTVYRLDGPSELFSDGFESGDTTSWSSEVP</sequence>
<feature type="domain" description="Glucose/Sorbosone dehydrogenase" evidence="1">
    <location>
        <begin position="5"/>
        <end position="298"/>
    </location>
</feature>
<dbReference type="InterPro" id="IPR012938">
    <property type="entry name" value="Glc/Sorbosone_DH"/>
</dbReference>
<dbReference type="SUPFAM" id="SSF50952">
    <property type="entry name" value="Soluble quinoprotein glucose dehydrogenase"/>
    <property type="match status" value="1"/>
</dbReference>
<keyword evidence="3" id="KW-1185">Reference proteome</keyword>
<evidence type="ECO:0000313" key="2">
    <source>
        <dbReference type="EnsemblMetazoa" id="XP_020904562.1"/>
    </source>
</evidence>
<dbReference type="OMA" id="YAYGCRN"/>
<name>A0A913XHL7_EXADI</name>
<dbReference type="Gene3D" id="2.120.10.30">
    <property type="entry name" value="TolB, C-terminal domain"/>
    <property type="match status" value="1"/>
</dbReference>
<dbReference type="Proteomes" id="UP000887567">
    <property type="component" value="Unplaced"/>
</dbReference>
<dbReference type="InterPro" id="IPR011041">
    <property type="entry name" value="Quinoprot_gluc/sorb_DH_b-prop"/>
</dbReference>
<protein>
    <recommendedName>
        <fullName evidence="1">Glucose/Sorbosone dehydrogenase domain-containing protein</fullName>
    </recommendedName>
</protein>
<dbReference type="AlphaFoldDB" id="A0A913XHL7"/>
<accession>A0A913XHL7</accession>
<dbReference type="EnsemblMetazoa" id="XM_021048903.1">
    <property type="protein sequence ID" value="XP_020904562.1"/>
    <property type="gene ID" value="LOC110242857"/>
</dbReference>